<feature type="domain" description="C2H2-type" evidence="8">
    <location>
        <begin position="583"/>
        <end position="613"/>
    </location>
</feature>
<name>A0A1D2NGD1_ORCCI</name>
<evidence type="ECO:0000256" key="4">
    <source>
        <dbReference type="ARBA" id="ARBA00022771"/>
    </source>
</evidence>
<gene>
    <name evidence="9" type="ORF">Ocin01_02393</name>
</gene>
<keyword evidence="10" id="KW-1185">Reference proteome</keyword>
<comment type="subcellular location">
    <subcellularLocation>
        <location evidence="1">Nucleus</location>
    </subcellularLocation>
</comment>
<evidence type="ECO:0000259" key="8">
    <source>
        <dbReference type="PROSITE" id="PS50157"/>
    </source>
</evidence>
<dbReference type="EMBL" id="LJIJ01000048">
    <property type="protein sequence ID" value="ODN04299.1"/>
    <property type="molecule type" value="Genomic_DNA"/>
</dbReference>
<dbReference type="GO" id="GO:0008270">
    <property type="term" value="F:zinc ion binding"/>
    <property type="evidence" value="ECO:0007669"/>
    <property type="project" value="UniProtKB-KW"/>
</dbReference>
<evidence type="ECO:0000256" key="1">
    <source>
        <dbReference type="ARBA" id="ARBA00004123"/>
    </source>
</evidence>
<dbReference type="AlphaFoldDB" id="A0A1D2NGD1"/>
<dbReference type="GO" id="GO:0005634">
    <property type="term" value="C:nucleus"/>
    <property type="evidence" value="ECO:0007669"/>
    <property type="project" value="UniProtKB-SubCell"/>
</dbReference>
<dbReference type="Proteomes" id="UP000094527">
    <property type="component" value="Unassembled WGS sequence"/>
</dbReference>
<dbReference type="PROSITE" id="PS00028">
    <property type="entry name" value="ZINC_FINGER_C2H2_1"/>
    <property type="match status" value="7"/>
</dbReference>
<dbReference type="PANTHER" id="PTHR24406">
    <property type="entry name" value="TRANSCRIPTIONAL REPRESSOR CTCFL-RELATED"/>
    <property type="match status" value="1"/>
</dbReference>
<accession>A0A1D2NGD1</accession>
<dbReference type="PROSITE" id="PS50157">
    <property type="entry name" value="ZINC_FINGER_C2H2_2"/>
    <property type="match status" value="6"/>
</dbReference>
<evidence type="ECO:0000256" key="3">
    <source>
        <dbReference type="ARBA" id="ARBA00022737"/>
    </source>
</evidence>
<dbReference type="SMART" id="SM00355">
    <property type="entry name" value="ZnF_C2H2"/>
    <property type="match status" value="10"/>
</dbReference>
<dbReference type="InterPro" id="IPR050888">
    <property type="entry name" value="ZnF_C2H2-type_TF"/>
</dbReference>
<feature type="domain" description="C2H2-type" evidence="8">
    <location>
        <begin position="751"/>
        <end position="779"/>
    </location>
</feature>
<feature type="domain" description="C2H2-type" evidence="8">
    <location>
        <begin position="616"/>
        <end position="644"/>
    </location>
</feature>
<dbReference type="Gene3D" id="3.30.160.60">
    <property type="entry name" value="Classic Zinc Finger"/>
    <property type="match status" value="5"/>
</dbReference>
<dbReference type="Pfam" id="PF00096">
    <property type="entry name" value="zf-C2H2"/>
    <property type="match status" value="1"/>
</dbReference>
<sequence length="906" mass="103954">MAQNVLAGDLCIICNSANLVKRNNPKRKSKKFTGTKKERQRLEEKLLIAPQLRPLFVLKEIFKHPMKNARELLRRMGNPSEWFQICGPCGDHIDQAMGIQKKLKKLEVQLKKVKKGLRQKLYASNLQEIHLETEQVGDVVEERRSAFRTEIRKTIPLISKGYAFATATTESFIPTAQMGAGVKAEVMYSETDLVDAEDEPYFDSAGNEQSDSEDLSHDSHWNSFINVGMGTDITTPDTGNPPPKKQKIMLLPTRILPDRTKAPEIIDKRIPRKRNKKRKPYYYVPITEGVKNSDEETDLANSCKIRKQKNPLDDCESDDPTYVPGQPLLRKKKTVKRYVNLEEEGLLLKKELDEDVDGIKLNERKKKQKKMACFKTSVQRAKNLIRKRTESTTTNKPIPKKLDRWRRLLDCGHELLDMTLITYPPKTAAEKRKIPNKLAETEVGAVRNEHGEKPFATDFGCPSCQKYFSDKYFAISHIHRFHLGIRRHWKCNKCSMKFVDARRLLKHLQLHDAGQILTCPICNTFTSGSQRKLHCHVADHQKNVPNPACDPCGKVYHNFLAYLHHMEAQHGVKLLNRFGMKTVVCEICSESFKYAKTLKFHQVVSHDHVDEHGQFPICPHCGKRYLKASSLENHIQKDHVKTKNFFCDQCGLGYALDSQLKNHIASVHTEGTPATCHVCGFVVPNRKEFLRHMSKHHSEVANMSTDELEAYVKRLNEEKPHKCKLCDNRFPFSVLLYHHYRKEHEEVTDKYKCSVCGKGYSRACSVKRHYETVHEKKTATCQYCNKELPISSLYQHLYQTKSCGAKRKAELEAQNATVVVKEDPAVSSASTVADTHKITPFFDPFCDNRQSSSSQTQQFENLNEPVATLMNATQEGGRWEEVPIKFSYSQGFMPHAQETTLEYRIN</sequence>
<dbReference type="InterPro" id="IPR013087">
    <property type="entry name" value="Znf_C2H2_type"/>
</dbReference>
<keyword evidence="4 7" id="KW-0863">Zinc-finger</keyword>
<dbReference type="SUPFAM" id="SSF57667">
    <property type="entry name" value="beta-beta-alpha zinc fingers"/>
    <property type="match status" value="3"/>
</dbReference>
<evidence type="ECO:0000256" key="5">
    <source>
        <dbReference type="ARBA" id="ARBA00022833"/>
    </source>
</evidence>
<feature type="domain" description="C2H2-type" evidence="8">
    <location>
        <begin position="459"/>
        <end position="487"/>
    </location>
</feature>
<dbReference type="InterPro" id="IPR036236">
    <property type="entry name" value="Znf_C2H2_sf"/>
</dbReference>
<dbReference type="STRING" id="48709.A0A1D2NGD1"/>
<comment type="caution">
    <text evidence="9">The sequence shown here is derived from an EMBL/GenBank/DDBJ whole genome shotgun (WGS) entry which is preliminary data.</text>
</comment>
<protein>
    <submittedName>
        <fullName evidence="9">Putative zinc finger protein</fullName>
    </submittedName>
</protein>
<dbReference type="OrthoDB" id="8117402at2759"/>
<evidence type="ECO:0000256" key="7">
    <source>
        <dbReference type="PROSITE-ProRule" id="PRU00042"/>
    </source>
</evidence>
<evidence type="ECO:0000256" key="2">
    <source>
        <dbReference type="ARBA" id="ARBA00022723"/>
    </source>
</evidence>
<organism evidence="9 10">
    <name type="scientific">Orchesella cincta</name>
    <name type="common">Springtail</name>
    <name type="synonym">Podura cincta</name>
    <dbReference type="NCBI Taxonomy" id="48709"/>
    <lineage>
        <taxon>Eukaryota</taxon>
        <taxon>Metazoa</taxon>
        <taxon>Ecdysozoa</taxon>
        <taxon>Arthropoda</taxon>
        <taxon>Hexapoda</taxon>
        <taxon>Collembola</taxon>
        <taxon>Entomobryomorpha</taxon>
        <taxon>Entomobryoidea</taxon>
        <taxon>Orchesellidae</taxon>
        <taxon>Orchesellinae</taxon>
        <taxon>Orchesella</taxon>
    </lineage>
</organism>
<keyword evidence="2" id="KW-0479">Metal-binding</keyword>
<reference evidence="9 10" key="1">
    <citation type="journal article" date="2016" name="Genome Biol. Evol.">
        <title>Gene Family Evolution Reflects Adaptation to Soil Environmental Stressors in the Genome of the Collembolan Orchesella cincta.</title>
        <authorList>
            <person name="Faddeeva-Vakhrusheva A."/>
            <person name="Derks M.F."/>
            <person name="Anvar S.Y."/>
            <person name="Agamennone V."/>
            <person name="Suring W."/>
            <person name="Smit S."/>
            <person name="van Straalen N.M."/>
            <person name="Roelofs D."/>
        </authorList>
    </citation>
    <scope>NUCLEOTIDE SEQUENCE [LARGE SCALE GENOMIC DNA]</scope>
    <source>
        <tissue evidence="9">Mixed pool</tissue>
    </source>
</reference>
<keyword evidence="5" id="KW-0862">Zinc</keyword>
<evidence type="ECO:0000256" key="6">
    <source>
        <dbReference type="ARBA" id="ARBA00023242"/>
    </source>
</evidence>
<keyword evidence="3" id="KW-0677">Repeat</keyword>
<evidence type="ECO:0000313" key="10">
    <source>
        <dbReference type="Proteomes" id="UP000094527"/>
    </source>
</evidence>
<feature type="domain" description="C2H2-type" evidence="8">
    <location>
        <begin position="645"/>
        <end position="673"/>
    </location>
</feature>
<proteinExistence type="predicted"/>
<feature type="domain" description="C2H2-type" evidence="8">
    <location>
        <begin position="489"/>
        <end position="516"/>
    </location>
</feature>
<evidence type="ECO:0000313" key="9">
    <source>
        <dbReference type="EMBL" id="ODN04299.1"/>
    </source>
</evidence>
<keyword evidence="6" id="KW-0539">Nucleus</keyword>